<gene>
    <name evidence="1" type="ORF">POCTA_138.1.T1040035</name>
</gene>
<protein>
    <submittedName>
        <fullName evidence="1">Uncharacterized protein</fullName>
    </submittedName>
</protein>
<comment type="caution">
    <text evidence="1">The sequence shown here is derived from an EMBL/GenBank/DDBJ whole genome shotgun (WGS) entry which is preliminary data.</text>
</comment>
<accession>A0A8S1WYE3</accession>
<evidence type="ECO:0000313" key="2">
    <source>
        <dbReference type="Proteomes" id="UP000683925"/>
    </source>
</evidence>
<organism evidence="1 2">
    <name type="scientific">Paramecium octaurelia</name>
    <dbReference type="NCBI Taxonomy" id="43137"/>
    <lineage>
        <taxon>Eukaryota</taxon>
        <taxon>Sar</taxon>
        <taxon>Alveolata</taxon>
        <taxon>Ciliophora</taxon>
        <taxon>Intramacronucleata</taxon>
        <taxon>Oligohymenophorea</taxon>
        <taxon>Peniculida</taxon>
        <taxon>Parameciidae</taxon>
        <taxon>Paramecium</taxon>
    </lineage>
</organism>
<dbReference type="AlphaFoldDB" id="A0A8S1WYE3"/>
<dbReference type="Proteomes" id="UP000683925">
    <property type="component" value="Unassembled WGS sequence"/>
</dbReference>
<dbReference type="EMBL" id="CAJJDP010000104">
    <property type="protein sequence ID" value="CAD8193235.1"/>
    <property type="molecule type" value="Genomic_DNA"/>
</dbReference>
<name>A0A8S1WYE3_PAROT</name>
<sequence>MPIKLEVRTKQKLRKIIAASKKIGKQEYQQVKIANKLSIQKKETQQIKDISQTDKYDKLFYPNEPNQVFPNQLQENIIKIIASFGKSTNIKHIMNNLCLFYKNAIDQQIFSKYLAYAEENGIIYERQGQYFVSQNECYIFKNIVS</sequence>
<reference evidence="1" key="1">
    <citation type="submission" date="2021-01" db="EMBL/GenBank/DDBJ databases">
        <authorList>
            <consortium name="Genoscope - CEA"/>
            <person name="William W."/>
        </authorList>
    </citation>
    <scope>NUCLEOTIDE SEQUENCE</scope>
</reference>
<evidence type="ECO:0000313" key="1">
    <source>
        <dbReference type="EMBL" id="CAD8193235.1"/>
    </source>
</evidence>
<dbReference type="OMA" id="YPNEPNQ"/>
<keyword evidence="2" id="KW-1185">Reference proteome</keyword>
<dbReference type="OrthoDB" id="10378466at2759"/>
<proteinExistence type="predicted"/>